<reference evidence="2" key="1">
    <citation type="submission" date="2018-01" db="EMBL/GenBank/DDBJ databases">
        <title>Genome sequnecing of Lactobacillus formosensis KACC 18721.</title>
        <authorList>
            <person name="Kim S.-J."/>
            <person name="Heo J."/>
        </authorList>
    </citation>
    <scope>NUCLEOTIDE SEQUENCE</scope>
    <source>
        <strain evidence="2">KACC 18721</strain>
    </source>
</reference>
<accession>A0A2P4R4K5</accession>
<name>A0A2P4R4K5_9LACO</name>
<organism evidence="2">
    <name type="scientific">Companilactobacillus formosensis</name>
    <dbReference type="NCBI Taxonomy" id="1617889"/>
    <lineage>
        <taxon>Bacteria</taxon>
        <taxon>Bacillati</taxon>
        <taxon>Bacillota</taxon>
        <taxon>Bacilli</taxon>
        <taxon>Lactobacillales</taxon>
        <taxon>Lactobacillaceae</taxon>
        <taxon>Companilactobacillus</taxon>
    </lineage>
</organism>
<evidence type="ECO:0000313" key="2">
    <source>
        <dbReference type="EMBL" id="POH36163.1"/>
    </source>
</evidence>
<feature type="region of interest" description="Disordered" evidence="1">
    <location>
        <begin position="139"/>
        <end position="162"/>
    </location>
</feature>
<gene>
    <name evidence="2" type="ORF">C2R26_09725</name>
</gene>
<protein>
    <submittedName>
        <fullName evidence="2">Uncharacterized protein</fullName>
    </submittedName>
</protein>
<dbReference type="AlphaFoldDB" id="A0A2P4R4K5"/>
<dbReference type="EMBL" id="PPWZ01000079">
    <property type="protein sequence ID" value="POH36163.1"/>
    <property type="molecule type" value="Genomic_DNA"/>
</dbReference>
<comment type="caution">
    <text evidence="2">The sequence shown here is derived from an EMBL/GenBank/DDBJ whole genome shotgun (WGS) entry which is preliminary data.</text>
</comment>
<evidence type="ECO:0000256" key="1">
    <source>
        <dbReference type="SAM" id="MobiDB-lite"/>
    </source>
</evidence>
<proteinExistence type="predicted"/>
<sequence>MTIEGKITGLESYVFKNRPYTIAAVTINKVLHGDKSQLNKTIRVMFLGGNITRKEMLAAANYPSNSSDDSNSEEIVTVEEENNRLPKAGERLAMVLSKLPAGTNNIPGKFWSPAFAYKSVFFRNSNGEYKRIPEAKSIGGGFRGSTSTNQLNQEDDEKMNNGMNALINKDVLHKVR</sequence>